<feature type="binding site" evidence="6">
    <location>
        <position position="51"/>
    </location>
    <ligand>
        <name>ATP</name>
        <dbReference type="ChEBI" id="CHEBI:30616"/>
    </ligand>
</feature>
<dbReference type="EC" id="5.6.1.7" evidence="6"/>
<keyword evidence="3 6" id="KW-0067">ATP-binding</keyword>
<accession>A0ABX9BWI2</accession>
<dbReference type="SUPFAM" id="SSF48592">
    <property type="entry name" value="GroEL equatorial domain-like"/>
    <property type="match status" value="1"/>
</dbReference>
<evidence type="ECO:0000256" key="7">
    <source>
        <dbReference type="RuleBase" id="RU000418"/>
    </source>
</evidence>
<dbReference type="Gene3D" id="3.50.7.10">
    <property type="entry name" value="GroEL"/>
    <property type="match status" value="1"/>
</dbReference>
<proteinExistence type="inferred from homology"/>
<evidence type="ECO:0000256" key="6">
    <source>
        <dbReference type="HAMAP-Rule" id="MF_00600"/>
    </source>
</evidence>
<dbReference type="InterPro" id="IPR027413">
    <property type="entry name" value="GROEL-like_equatorial_sf"/>
</dbReference>
<dbReference type="Proteomes" id="UP000248631">
    <property type="component" value="Unassembled WGS sequence"/>
</dbReference>
<dbReference type="InterPro" id="IPR002423">
    <property type="entry name" value="Cpn60/GroEL/TCP-1"/>
</dbReference>
<feature type="binding site" evidence="6">
    <location>
        <position position="495"/>
    </location>
    <ligand>
        <name>ATP</name>
        <dbReference type="ChEBI" id="CHEBI:30616"/>
    </ligand>
</feature>
<keyword evidence="4 6" id="KW-0143">Chaperone</keyword>
<keyword evidence="5 6" id="KW-0413">Isomerase</keyword>
<dbReference type="CDD" id="cd03344">
    <property type="entry name" value="GroEL"/>
    <property type="match status" value="1"/>
</dbReference>
<sequence length="539" mass="56856">MSAKQVKFHDTARARIVKGVNVLADAVKVTLGPKGRNVLLDRSFGAPVITKDGVSVAKEIELKDRLENMGAQVVKQVASKTADVAGDGTTTATVLAQSIVQEGMKYVAAGMNPMDLKRGIDKAVAAAIEELRKISRPITTNKEIAQVGAISANSDEAIGNIIAQAMDKVGKEGVITVEDGKSLENELDVVEGMQFDRGYLSPYFINDPDKQLCQLDDPLVLLYDKKISSIRELLPVLEMTAKAGKPLFIVAEDIDGEALATLVVNSVRGVLKVAAVKAPGFGDRRKAMLEDLAVLTGGTVISEETGKSLEKTVLEDLGSAKRVEVRKDSTTVIDGAGAQDKIDARVKAIQAQIEETTSDYDREKLQERVAKLAGGVAVIKIGAATEVEMKEKKDRVDDALHATRAAVEEGIVPGGGVALLRARAAISKLEGANADQNAGIQIVLRALEAPLRVIAANAGDEPSVVVAKVYSGKGNFGYNAANGEYGDMVELGVIDPTKVTRTALQNAASVASLILTTDATVADAPAEEKEPTPTAALDM</sequence>
<dbReference type="InterPro" id="IPR018370">
    <property type="entry name" value="Chaperonin_Cpn60_CS"/>
</dbReference>
<dbReference type="PRINTS" id="PR00298">
    <property type="entry name" value="CHAPERONIN60"/>
</dbReference>
<evidence type="ECO:0000256" key="3">
    <source>
        <dbReference type="ARBA" id="ARBA00022840"/>
    </source>
</evidence>
<evidence type="ECO:0000256" key="1">
    <source>
        <dbReference type="ARBA" id="ARBA00006607"/>
    </source>
</evidence>
<dbReference type="SUPFAM" id="SSF54849">
    <property type="entry name" value="GroEL-intermediate domain like"/>
    <property type="match status" value="1"/>
</dbReference>
<dbReference type="NCBIfam" id="NF009487">
    <property type="entry name" value="PRK12849.1"/>
    <property type="match status" value="1"/>
</dbReference>
<evidence type="ECO:0000256" key="5">
    <source>
        <dbReference type="ARBA" id="ARBA00023235"/>
    </source>
</evidence>
<comment type="function">
    <text evidence="6 8">Together with its co-chaperonin GroES, plays an essential role in assisting protein folding. The GroEL-GroES system forms a nano-cage that allows encapsulation of the non-native substrate proteins and provides a physical environment optimized to promote and accelerate protein folding.</text>
</comment>
<evidence type="ECO:0000313" key="10">
    <source>
        <dbReference type="Proteomes" id="UP000248631"/>
    </source>
</evidence>
<dbReference type="RefSeq" id="WP_112069725.1">
    <property type="nucleotide sequence ID" value="NZ_JALJXK010000001.1"/>
</dbReference>
<dbReference type="NCBIfam" id="NF000592">
    <property type="entry name" value="PRK00013.1"/>
    <property type="match status" value="1"/>
</dbReference>
<evidence type="ECO:0000256" key="8">
    <source>
        <dbReference type="RuleBase" id="RU000419"/>
    </source>
</evidence>
<evidence type="ECO:0000313" key="9">
    <source>
        <dbReference type="EMBL" id="RAM62233.1"/>
    </source>
</evidence>
<dbReference type="PANTHER" id="PTHR45633">
    <property type="entry name" value="60 KDA HEAT SHOCK PROTEIN, MITOCHONDRIAL"/>
    <property type="match status" value="1"/>
</dbReference>
<dbReference type="SUPFAM" id="SSF52029">
    <property type="entry name" value="GroEL apical domain-like"/>
    <property type="match status" value="1"/>
</dbReference>
<feature type="binding site" evidence="6">
    <location>
        <begin position="87"/>
        <end position="91"/>
    </location>
    <ligand>
        <name>ATP</name>
        <dbReference type="ChEBI" id="CHEBI:30616"/>
    </ligand>
</feature>
<dbReference type="NCBIfam" id="NF009488">
    <property type="entry name" value="PRK12850.1"/>
    <property type="match status" value="1"/>
</dbReference>
<organism evidence="9 10">
    <name type="scientific">Herbaspirillum rubrisubalbicans</name>
    <dbReference type="NCBI Taxonomy" id="80842"/>
    <lineage>
        <taxon>Bacteria</taxon>
        <taxon>Pseudomonadati</taxon>
        <taxon>Pseudomonadota</taxon>
        <taxon>Betaproteobacteria</taxon>
        <taxon>Burkholderiales</taxon>
        <taxon>Oxalobacteraceae</taxon>
        <taxon>Herbaspirillum</taxon>
    </lineage>
</organism>
<dbReference type="Gene3D" id="3.30.260.10">
    <property type="entry name" value="TCP-1-like chaperonin intermediate domain"/>
    <property type="match status" value="1"/>
</dbReference>
<feature type="binding site" evidence="6">
    <location>
        <begin position="30"/>
        <end position="33"/>
    </location>
    <ligand>
        <name>ATP</name>
        <dbReference type="ChEBI" id="CHEBI:30616"/>
    </ligand>
</feature>
<feature type="binding site" evidence="6">
    <location>
        <position position="415"/>
    </location>
    <ligand>
        <name>ATP</name>
        <dbReference type="ChEBI" id="CHEBI:30616"/>
    </ligand>
</feature>
<keyword evidence="10" id="KW-1185">Reference proteome</keyword>
<evidence type="ECO:0000256" key="4">
    <source>
        <dbReference type="ARBA" id="ARBA00023186"/>
    </source>
</evidence>
<gene>
    <name evidence="6 9" type="primary">groEL</name>
    <name evidence="6" type="synonym">groL</name>
    <name evidence="9" type="ORF">RB24_22100</name>
</gene>
<dbReference type="Pfam" id="PF00118">
    <property type="entry name" value="Cpn60_TCP1"/>
    <property type="match status" value="1"/>
</dbReference>
<comment type="similarity">
    <text evidence="1 6 7">Belongs to the chaperonin (HSP60) family.</text>
</comment>
<dbReference type="InterPro" id="IPR027409">
    <property type="entry name" value="GroEL-like_apical_dom_sf"/>
</dbReference>
<dbReference type="EMBL" id="JUGD01000028">
    <property type="protein sequence ID" value="RAM62233.1"/>
    <property type="molecule type" value="Genomic_DNA"/>
</dbReference>
<evidence type="ECO:0000256" key="2">
    <source>
        <dbReference type="ARBA" id="ARBA00022741"/>
    </source>
</evidence>
<dbReference type="PROSITE" id="PS00296">
    <property type="entry name" value="CHAPERONINS_CPN60"/>
    <property type="match status" value="1"/>
</dbReference>
<feature type="binding site" evidence="6">
    <location>
        <begin position="479"/>
        <end position="481"/>
    </location>
    <ligand>
        <name>ATP</name>
        <dbReference type="ChEBI" id="CHEBI:30616"/>
    </ligand>
</feature>
<comment type="subunit">
    <text evidence="6 8">Forms a cylinder of 14 subunits composed of two heptameric rings stacked back-to-back. Interacts with the co-chaperonin GroES.</text>
</comment>
<keyword evidence="6" id="KW-0963">Cytoplasm</keyword>
<dbReference type="InterPro" id="IPR027410">
    <property type="entry name" value="TCP-1-like_intermed_sf"/>
</dbReference>
<protein>
    <recommendedName>
        <fullName evidence="6">Chaperonin GroEL</fullName>
        <ecNumber evidence="6">5.6.1.7</ecNumber>
    </recommendedName>
    <alternativeName>
        <fullName evidence="6">60 kDa chaperonin</fullName>
    </alternativeName>
    <alternativeName>
        <fullName evidence="6">Chaperonin-60</fullName>
        <shortName evidence="6">Cpn60</shortName>
    </alternativeName>
</protein>
<dbReference type="HAMAP" id="MF_00600">
    <property type="entry name" value="CH60"/>
    <property type="match status" value="1"/>
</dbReference>
<dbReference type="NCBIfam" id="NF009489">
    <property type="entry name" value="PRK12851.1"/>
    <property type="match status" value="1"/>
</dbReference>
<keyword evidence="2 6" id="KW-0547">Nucleotide-binding</keyword>
<dbReference type="Gene3D" id="1.10.560.10">
    <property type="entry name" value="GroEL-like equatorial domain"/>
    <property type="match status" value="1"/>
</dbReference>
<comment type="caution">
    <text evidence="9">The sequence shown here is derived from an EMBL/GenBank/DDBJ whole genome shotgun (WGS) entry which is preliminary data.</text>
</comment>
<comment type="subcellular location">
    <subcellularLocation>
        <location evidence="6">Cytoplasm</location>
    </subcellularLocation>
</comment>
<reference evidence="9 10" key="1">
    <citation type="submission" date="2014-12" db="EMBL/GenBank/DDBJ databases">
        <title>Complete genome sequence of Herbaspirillum rubrisubalbicans Os38.</title>
        <authorList>
            <person name="Chen M."/>
            <person name="An Q."/>
        </authorList>
    </citation>
    <scope>NUCLEOTIDE SEQUENCE [LARGE SCALE GENOMIC DNA]</scope>
    <source>
        <strain evidence="9 10">Os38</strain>
    </source>
</reference>
<name>A0ABX9BWI2_9BURK</name>
<dbReference type="InterPro" id="IPR001844">
    <property type="entry name" value="Cpn60/GroEL"/>
</dbReference>
<dbReference type="NCBIfam" id="TIGR02348">
    <property type="entry name" value="GroEL"/>
    <property type="match status" value="1"/>
</dbReference>